<reference evidence="2 3" key="1">
    <citation type="submission" date="2019-11" db="EMBL/GenBank/DDBJ databases">
        <title>Type strains purchased from KCTC, JCM and DSMZ.</title>
        <authorList>
            <person name="Lu H."/>
        </authorList>
    </citation>
    <scope>NUCLEOTIDE SEQUENCE [LARGE SCALE GENOMIC DNA]</scope>
    <source>
        <strain evidence="2 3">KCTC 22382</strain>
    </source>
</reference>
<gene>
    <name evidence="2" type="ORF">GM676_01590</name>
</gene>
<comment type="caution">
    <text evidence="2">The sequence shown here is derived from an EMBL/GenBank/DDBJ whole genome shotgun (WGS) entry which is preliminary data.</text>
</comment>
<evidence type="ECO:0000313" key="2">
    <source>
        <dbReference type="EMBL" id="MTV36273.1"/>
    </source>
</evidence>
<dbReference type="AlphaFoldDB" id="A0A6L6PBQ9"/>
<dbReference type="EMBL" id="WNKY01000001">
    <property type="protein sequence ID" value="MTV36273.1"/>
    <property type="molecule type" value="Genomic_DNA"/>
</dbReference>
<evidence type="ECO:0000256" key="1">
    <source>
        <dbReference type="SAM" id="MobiDB-lite"/>
    </source>
</evidence>
<dbReference type="OrthoDB" id="9133459at2"/>
<proteinExistence type="predicted"/>
<protein>
    <submittedName>
        <fullName evidence="2">Uncharacterized protein</fullName>
    </submittedName>
</protein>
<feature type="region of interest" description="Disordered" evidence="1">
    <location>
        <begin position="55"/>
        <end position="96"/>
    </location>
</feature>
<dbReference type="Proteomes" id="UP000475582">
    <property type="component" value="Unassembled WGS sequence"/>
</dbReference>
<evidence type="ECO:0000313" key="3">
    <source>
        <dbReference type="Proteomes" id="UP000475582"/>
    </source>
</evidence>
<sequence length="107" mass="10913">MAAVKTKLGRIPCDCCGHLTVLKQNEAGTLTMGCDECDVSSFAKKGTAAAGRWLAKLPPAETPPAPAEQPSGTVPKAPAQQPAGDPPAKPKKAAPFDPLGYFAKGVA</sequence>
<keyword evidence="3" id="KW-1185">Reference proteome</keyword>
<name>A0A6L6PBQ9_9BURK</name>
<organism evidence="2 3">
    <name type="scientific">Duganella radicis</name>
    <dbReference type="NCBI Taxonomy" id="551988"/>
    <lineage>
        <taxon>Bacteria</taxon>
        <taxon>Pseudomonadati</taxon>
        <taxon>Pseudomonadota</taxon>
        <taxon>Betaproteobacteria</taxon>
        <taxon>Burkholderiales</taxon>
        <taxon>Oxalobacteraceae</taxon>
        <taxon>Telluria group</taxon>
        <taxon>Duganella</taxon>
    </lineage>
</organism>
<dbReference type="RefSeq" id="WP_155461617.1">
    <property type="nucleotide sequence ID" value="NZ_WNKY01000001.1"/>
</dbReference>
<accession>A0A6L6PBQ9</accession>